<comment type="caution">
    <text evidence="2">The sequence shown here is derived from an EMBL/GenBank/DDBJ whole genome shotgun (WGS) entry which is preliminary data.</text>
</comment>
<reference evidence="2 3" key="1">
    <citation type="submission" date="2015-09" db="EMBL/GenBank/DDBJ databases">
        <title>Draft genome sequence of Alicyclobacillus ferrooxydans DSM 22381.</title>
        <authorList>
            <person name="Hemp J."/>
        </authorList>
    </citation>
    <scope>NUCLEOTIDE SEQUENCE [LARGE SCALE GENOMIC DNA]</scope>
    <source>
        <strain evidence="2 3">TC-34</strain>
    </source>
</reference>
<dbReference type="PATRIC" id="fig|471514.4.peg.4867"/>
<evidence type="ECO:0000256" key="1">
    <source>
        <dbReference type="SAM" id="MobiDB-lite"/>
    </source>
</evidence>
<evidence type="ECO:0000313" key="3">
    <source>
        <dbReference type="Proteomes" id="UP000050482"/>
    </source>
</evidence>
<dbReference type="EMBL" id="LJCO01000069">
    <property type="protein sequence ID" value="KPV42815.1"/>
    <property type="molecule type" value="Genomic_DNA"/>
</dbReference>
<gene>
    <name evidence="2" type="ORF">AN477_15905</name>
</gene>
<protein>
    <submittedName>
        <fullName evidence="2">Uncharacterized protein</fullName>
    </submittedName>
</protein>
<accession>A0A0P9EV11</accession>
<feature type="compositionally biased region" description="Polar residues" evidence="1">
    <location>
        <begin position="49"/>
        <end position="60"/>
    </location>
</feature>
<organism evidence="2 3">
    <name type="scientific">Alicyclobacillus ferrooxydans</name>
    <dbReference type="NCBI Taxonomy" id="471514"/>
    <lineage>
        <taxon>Bacteria</taxon>
        <taxon>Bacillati</taxon>
        <taxon>Bacillota</taxon>
        <taxon>Bacilli</taxon>
        <taxon>Bacillales</taxon>
        <taxon>Alicyclobacillaceae</taxon>
        <taxon>Alicyclobacillus</taxon>
    </lineage>
</organism>
<evidence type="ECO:0000313" key="2">
    <source>
        <dbReference type="EMBL" id="KPV42815.1"/>
    </source>
</evidence>
<feature type="region of interest" description="Disordered" evidence="1">
    <location>
        <begin position="39"/>
        <end position="60"/>
    </location>
</feature>
<name>A0A0P9EV11_9BACL</name>
<sequence>MDRLGLAWVGRVGRGRIGPAGSAWGSRVLICFMERTLTQQEKTQRERPQQGTNVPLSAAF</sequence>
<keyword evidence="3" id="KW-1185">Reference proteome</keyword>
<dbReference type="STRING" id="471514.AN477_15905"/>
<proteinExistence type="predicted"/>
<dbReference type="Proteomes" id="UP000050482">
    <property type="component" value="Unassembled WGS sequence"/>
</dbReference>
<dbReference type="AlphaFoldDB" id="A0A0P9EV11"/>